<reference evidence="12" key="1">
    <citation type="journal article" date="2019" name="Int. J. Syst. Evol. Microbiol.">
        <title>The Global Catalogue of Microorganisms (GCM) 10K type strain sequencing project: providing services to taxonomists for standard genome sequencing and annotation.</title>
        <authorList>
            <consortium name="The Broad Institute Genomics Platform"/>
            <consortium name="The Broad Institute Genome Sequencing Center for Infectious Disease"/>
            <person name="Wu L."/>
            <person name="Ma J."/>
        </authorList>
    </citation>
    <scope>NUCLEOTIDE SEQUENCE [LARGE SCALE GENOMIC DNA]</scope>
    <source>
        <strain evidence="12">CECT 8472</strain>
    </source>
</reference>
<dbReference type="PANTHER" id="PTHR47245">
    <property type="entry name" value="PEPTIDYLPROLYL ISOMERASE"/>
    <property type="match status" value="1"/>
</dbReference>
<keyword evidence="5 8" id="KW-0697">Rotamase</keyword>
<dbReference type="PROSITE" id="PS50198">
    <property type="entry name" value="PPIC_PPIASE_2"/>
    <property type="match status" value="1"/>
</dbReference>
<dbReference type="SUPFAM" id="SSF109998">
    <property type="entry name" value="Triger factor/SurA peptide-binding domain-like"/>
    <property type="match status" value="1"/>
</dbReference>
<dbReference type="SUPFAM" id="SSF54534">
    <property type="entry name" value="FKBP-like"/>
    <property type="match status" value="1"/>
</dbReference>
<evidence type="ECO:0000256" key="6">
    <source>
        <dbReference type="ARBA" id="ARBA00030642"/>
    </source>
</evidence>
<evidence type="ECO:0000256" key="8">
    <source>
        <dbReference type="PROSITE-ProRule" id="PRU00278"/>
    </source>
</evidence>
<comment type="catalytic activity">
    <reaction evidence="1">
        <text>[protein]-peptidylproline (omega=180) = [protein]-peptidylproline (omega=0)</text>
        <dbReference type="Rhea" id="RHEA:16237"/>
        <dbReference type="Rhea" id="RHEA-COMP:10747"/>
        <dbReference type="Rhea" id="RHEA-COMP:10748"/>
        <dbReference type="ChEBI" id="CHEBI:83833"/>
        <dbReference type="ChEBI" id="CHEBI:83834"/>
        <dbReference type="EC" id="5.2.1.8"/>
    </reaction>
</comment>
<dbReference type="InterPro" id="IPR046357">
    <property type="entry name" value="PPIase_dom_sf"/>
</dbReference>
<feature type="region of interest" description="Disordered" evidence="9">
    <location>
        <begin position="47"/>
        <end position="68"/>
    </location>
</feature>
<evidence type="ECO:0000313" key="12">
    <source>
        <dbReference type="Proteomes" id="UP001595799"/>
    </source>
</evidence>
<dbReference type="Gene3D" id="3.10.50.40">
    <property type="match status" value="1"/>
</dbReference>
<feature type="domain" description="PpiC" evidence="10">
    <location>
        <begin position="103"/>
        <end position="205"/>
    </location>
</feature>
<dbReference type="Proteomes" id="UP001595799">
    <property type="component" value="Unassembled WGS sequence"/>
</dbReference>
<comment type="similarity">
    <text evidence="2">Belongs to the PpiC/parvulin rotamase family.</text>
</comment>
<evidence type="ECO:0000256" key="4">
    <source>
        <dbReference type="ARBA" id="ARBA00018370"/>
    </source>
</evidence>
<comment type="caution">
    <text evidence="11">The sequence shown here is derived from an EMBL/GenBank/DDBJ whole genome shotgun (WGS) entry which is preliminary data.</text>
</comment>
<organism evidence="11 12">
    <name type="scientific">Fodinicurvata halophila</name>
    <dbReference type="NCBI Taxonomy" id="1419723"/>
    <lineage>
        <taxon>Bacteria</taxon>
        <taxon>Pseudomonadati</taxon>
        <taxon>Pseudomonadota</taxon>
        <taxon>Alphaproteobacteria</taxon>
        <taxon>Rhodospirillales</taxon>
        <taxon>Rhodovibrionaceae</taxon>
        <taxon>Fodinicurvata</taxon>
    </lineage>
</organism>
<dbReference type="InterPro" id="IPR000297">
    <property type="entry name" value="PPIase_PpiC"/>
</dbReference>
<dbReference type="Pfam" id="PF00639">
    <property type="entry name" value="Rotamase"/>
    <property type="match status" value="1"/>
</dbReference>
<evidence type="ECO:0000256" key="1">
    <source>
        <dbReference type="ARBA" id="ARBA00000971"/>
    </source>
</evidence>
<evidence type="ECO:0000256" key="3">
    <source>
        <dbReference type="ARBA" id="ARBA00013194"/>
    </source>
</evidence>
<accession>A0ABV8UMX5</accession>
<dbReference type="PANTHER" id="PTHR47245:SF2">
    <property type="entry name" value="PEPTIDYL-PROLYL CIS-TRANS ISOMERASE HP_0175-RELATED"/>
    <property type="match status" value="1"/>
</dbReference>
<evidence type="ECO:0000259" key="10">
    <source>
        <dbReference type="PROSITE" id="PS50198"/>
    </source>
</evidence>
<evidence type="ECO:0000313" key="11">
    <source>
        <dbReference type="EMBL" id="MFC4352611.1"/>
    </source>
</evidence>
<sequence length="261" mass="29343">MIRVNGNEISEEAIGLEMQYHPAESREEAWEDAAQALVVRELLMQQADRQEVVAPPPTGEEDESTEEERQIDALLKQELQVPEPDREVCRRFYDSNKSRFRKPDRFQVAHILLPAAPEDEAAREAARAQAQDLLDTLLATPERFGPLAREHSACPSKEEDGDLGWVVKGQTVPEFETFLYEGVPGQLIPTPVPTPYGYHVVHLKAREGGEEISFEEAEETIAAYLQEQTWRRAVRQYISILAGQAEIEGLEIEAAGSPLVQ</sequence>
<protein>
    <recommendedName>
        <fullName evidence="4">Parvulin-like PPIase</fullName>
        <ecNumber evidence="3">5.2.1.8</ecNumber>
    </recommendedName>
    <alternativeName>
        <fullName evidence="6">Peptidyl-prolyl cis-trans isomerase plp</fullName>
    </alternativeName>
    <alternativeName>
        <fullName evidence="7">Rotamase plp</fullName>
    </alternativeName>
</protein>
<dbReference type="EC" id="5.2.1.8" evidence="3"/>
<dbReference type="EMBL" id="JBHSCW010000007">
    <property type="protein sequence ID" value="MFC4352611.1"/>
    <property type="molecule type" value="Genomic_DNA"/>
</dbReference>
<evidence type="ECO:0000256" key="7">
    <source>
        <dbReference type="ARBA" id="ARBA00031484"/>
    </source>
</evidence>
<keyword evidence="12" id="KW-1185">Reference proteome</keyword>
<proteinExistence type="inferred from homology"/>
<gene>
    <name evidence="11" type="ORF">ACFOW6_13750</name>
</gene>
<evidence type="ECO:0000256" key="2">
    <source>
        <dbReference type="ARBA" id="ARBA00007656"/>
    </source>
</evidence>
<evidence type="ECO:0000256" key="5">
    <source>
        <dbReference type="ARBA" id="ARBA00023110"/>
    </source>
</evidence>
<dbReference type="RefSeq" id="WP_382422964.1">
    <property type="nucleotide sequence ID" value="NZ_JBHSCW010000007.1"/>
</dbReference>
<name>A0ABV8UMX5_9PROT</name>
<dbReference type="InterPro" id="IPR027304">
    <property type="entry name" value="Trigger_fact/SurA_dom_sf"/>
</dbReference>
<keyword evidence="8 11" id="KW-0413">Isomerase</keyword>
<dbReference type="GO" id="GO:0016853">
    <property type="term" value="F:isomerase activity"/>
    <property type="evidence" value="ECO:0007669"/>
    <property type="project" value="UniProtKB-KW"/>
</dbReference>
<dbReference type="InterPro" id="IPR050245">
    <property type="entry name" value="PrsA_foldase"/>
</dbReference>
<evidence type="ECO:0000256" key="9">
    <source>
        <dbReference type="SAM" id="MobiDB-lite"/>
    </source>
</evidence>